<dbReference type="EMBL" id="FNOK01000017">
    <property type="protein sequence ID" value="SDX92182.1"/>
    <property type="molecule type" value="Genomic_DNA"/>
</dbReference>
<comment type="subcellular location">
    <subcellularLocation>
        <location evidence="1">Cell membrane</location>
        <topology evidence="1">Multi-pass membrane protein</topology>
    </subcellularLocation>
</comment>
<feature type="domain" description="ABC3 transporter permease C-terminal" evidence="8">
    <location>
        <begin position="325"/>
        <end position="438"/>
    </location>
</feature>
<evidence type="ECO:0000256" key="2">
    <source>
        <dbReference type="ARBA" id="ARBA00005236"/>
    </source>
</evidence>
<evidence type="ECO:0000313" key="10">
    <source>
        <dbReference type="Proteomes" id="UP000199529"/>
    </source>
</evidence>
<dbReference type="Proteomes" id="UP000199529">
    <property type="component" value="Unassembled WGS sequence"/>
</dbReference>
<keyword evidence="5 7" id="KW-1133">Transmembrane helix</keyword>
<dbReference type="PANTHER" id="PTHR30489:SF0">
    <property type="entry name" value="LIPOPROTEIN-RELEASING SYSTEM TRANSMEMBRANE PROTEIN LOLE"/>
    <property type="match status" value="1"/>
</dbReference>
<proteinExistence type="inferred from homology"/>
<protein>
    <submittedName>
        <fullName evidence="9">Putative ABC transport system permease protein</fullName>
    </submittedName>
</protein>
<evidence type="ECO:0000256" key="1">
    <source>
        <dbReference type="ARBA" id="ARBA00004651"/>
    </source>
</evidence>
<evidence type="ECO:0000259" key="8">
    <source>
        <dbReference type="Pfam" id="PF02687"/>
    </source>
</evidence>
<feature type="transmembrane region" description="Helical" evidence="7">
    <location>
        <begin position="410"/>
        <end position="430"/>
    </location>
</feature>
<feature type="transmembrane region" description="Helical" evidence="7">
    <location>
        <begin position="366"/>
        <end position="398"/>
    </location>
</feature>
<dbReference type="InterPro" id="IPR003838">
    <property type="entry name" value="ABC3_permease_C"/>
</dbReference>
<dbReference type="Pfam" id="PF02687">
    <property type="entry name" value="FtsX"/>
    <property type="match status" value="2"/>
</dbReference>
<dbReference type="AlphaFoldDB" id="A0A1H3FMC1"/>
<evidence type="ECO:0000256" key="6">
    <source>
        <dbReference type="ARBA" id="ARBA00023136"/>
    </source>
</evidence>
<keyword evidence="4 7" id="KW-0812">Transmembrane</keyword>
<evidence type="ECO:0000256" key="7">
    <source>
        <dbReference type="SAM" id="Phobius"/>
    </source>
</evidence>
<evidence type="ECO:0000256" key="3">
    <source>
        <dbReference type="ARBA" id="ARBA00022475"/>
    </source>
</evidence>
<dbReference type="InterPro" id="IPR051447">
    <property type="entry name" value="Lipoprotein-release_system"/>
</dbReference>
<name>A0A1H3FMC1_9PSEU</name>
<organism evidence="9 10">
    <name type="scientific">Saccharopolyspora shandongensis</name>
    <dbReference type="NCBI Taxonomy" id="418495"/>
    <lineage>
        <taxon>Bacteria</taxon>
        <taxon>Bacillati</taxon>
        <taxon>Actinomycetota</taxon>
        <taxon>Actinomycetes</taxon>
        <taxon>Pseudonocardiales</taxon>
        <taxon>Pseudonocardiaceae</taxon>
        <taxon>Saccharopolyspora</taxon>
    </lineage>
</organism>
<gene>
    <name evidence="9" type="ORF">SAMN05216215_101786</name>
</gene>
<feature type="transmembrane region" description="Helical" evidence="7">
    <location>
        <begin position="108"/>
        <end position="129"/>
    </location>
</feature>
<feature type="transmembrane region" description="Helical" evidence="7">
    <location>
        <begin position="149"/>
        <end position="170"/>
    </location>
</feature>
<reference evidence="10" key="1">
    <citation type="submission" date="2016-10" db="EMBL/GenBank/DDBJ databases">
        <authorList>
            <person name="Varghese N."/>
            <person name="Submissions S."/>
        </authorList>
    </citation>
    <scope>NUCLEOTIDE SEQUENCE [LARGE SCALE GENOMIC DNA]</scope>
    <source>
        <strain evidence="10">CGMCC 4.3530</strain>
    </source>
</reference>
<feature type="domain" description="ABC3 transporter permease C-terminal" evidence="8">
    <location>
        <begin position="60"/>
        <end position="174"/>
    </location>
</feature>
<evidence type="ECO:0000256" key="5">
    <source>
        <dbReference type="ARBA" id="ARBA00022989"/>
    </source>
</evidence>
<keyword evidence="10" id="KW-1185">Reference proteome</keyword>
<evidence type="ECO:0000313" key="9">
    <source>
        <dbReference type="EMBL" id="SDX92182.1"/>
    </source>
</evidence>
<comment type="similarity">
    <text evidence="2">Belongs to the ABC-4 integral membrane protein family. LolC/E subfamily.</text>
</comment>
<accession>A0A1H3FMC1</accession>
<keyword evidence="6 7" id="KW-0472">Membrane</keyword>
<evidence type="ECO:0000256" key="4">
    <source>
        <dbReference type="ARBA" id="ARBA00022692"/>
    </source>
</evidence>
<dbReference type="GO" id="GO:0044874">
    <property type="term" value="P:lipoprotein localization to outer membrane"/>
    <property type="evidence" value="ECO:0007669"/>
    <property type="project" value="TreeGrafter"/>
</dbReference>
<feature type="transmembrane region" description="Helical" evidence="7">
    <location>
        <begin position="200"/>
        <end position="220"/>
    </location>
</feature>
<sequence length="446" mass="44932">MMWRLALRTVRARLGSYLASAGVIIAGTALLTAFAALAETGLADPSGEAESLTILAAIMGGWTVVIVAFGVVSAVALVIQQRERELALLRSIGTSTAQLRRAVLAETIAIALPAVVVGALPGVWLGAFLLDRVVDAGVVSAGIELVTTWRTPTAGAAVSLLSAALAAAIVGRRAAGVAPVLALAESADGPGRSPVTRAKLLVATGFLAVGLGAGIGTLFMSNGPMLAAAAGPACIGIAIGLTLLSPAVVATAGRAAAWVPSSVGRLAVRNLSARAARASTVVGPLVLLVGIATGTLYMQSTEDSTLGTARRTNDMGPQFAAANYLVVAMIIMFCVIAVTNTLIAATRNRRREFGLLRLTASTRPQVLGVVAVESTVSAGIAVVLGTIAAAVTAVPYSIVKTGSPIPSGPLWMYLAIAGGAFLVALAATVLPTLRATRVRPIAALTT</sequence>
<dbReference type="PANTHER" id="PTHR30489">
    <property type="entry name" value="LIPOPROTEIN-RELEASING SYSTEM TRANSMEMBRANE PROTEIN LOLE"/>
    <property type="match status" value="1"/>
</dbReference>
<keyword evidence="3" id="KW-1003">Cell membrane</keyword>
<feature type="transmembrane region" description="Helical" evidence="7">
    <location>
        <begin position="319"/>
        <end position="345"/>
    </location>
</feature>
<dbReference type="STRING" id="418495.SAMN05216215_101786"/>
<dbReference type="OrthoDB" id="3223244at2"/>
<feature type="transmembrane region" description="Helical" evidence="7">
    <location>
        <begin position="278"/>
        <end position="299"/>
    </location>
</feature>
<dbReference type="GO" id="GO:0098797">
    <property type="term" value="C:plasma membrane protein complex"/>
    <property type="evidence" value="ECO:0007669"/>
    <property type="project" value="TreeGrafter"/>
</dbReference>
<feature type="transmembrane region" description="Helical" evidence="7">
    <location>
        <begin position="54"/>
        <end position="79"/>
    </location>
</feature>
<dbReference type="RefSeq" id="WP_093267305.1">
    <property type="nucleotide sequence ID" value="NZ_FNOK01000017.1"/>
</dbReference>
<feature type="transmembrane region" description="Helical" evidence="7">
    <location>
        <begin position="226"/>
        <end position="257"/>
    </location>
</feature>